<accession>A0A285HMG9</accession>
<dbReference type="SUPFAM" id="SSF55729">
    <property type="entry name" value="Acyl-CoA N-acyltransferases (Nat)"/>
    <property type="match status" value="1"/>
</dbReference>
<evidence type="ECO:0000256" key="2">
    <source>
        <dbReference type="ARBA" id="ARBA00023315"/>
    </source>
</evidence>
<dbReference type="Pfam" id="PF00583">
    <property type="entry name" value="Acetyltransf_1"/>
    <property type="match status" value="1"/>
</dbReference>
<dbReference type="InterPro" id="IPR000182">
    <property type="entry name" value="GNAT_dom"/>
</dbReference>
<name>A0A285HMG9_9FIRM</name>
<keyword evidence="2" id="KW-0012">Acyltransferase</keyword>
<sequence>MDYIIDNMKSNDWKDIKEIYIEGIKTGNSTFETDAPTWEKWDSGHTKSCRLVARDGEKVIGWAALSPVSGRCVYNGVAEVSVYVGANYRGKGIGKTLLNKLVELSEENGFWTLQAGIFVENKSSLELHKKCGFREIGVREKIGKMKNGDWRDVALLERRSKKIGLD</sequence>
<dbReference type="PANTHER" id="PTHR43072">
    <property type="entry name" value="N-ACETYLTRANSFERASE"/>
    <property type="match status" value="1"/>
</dbReference>
<dbReference type="Gene3D" id="3.40.630.30">
    <property type="match status" value="1"/>
</dbReference>
<keyword evidence="5" id="KW-1185">Reference proteome</keyword>
<evidence type="ECO:0000313" key="5">
    <source>
        <dbReference type="Proteomes" id="UP000219573"/>
    </source>
</evidence>
<dbReference type="OrthoDB" id="9798006at2"/>
<dbReference type="PANTHER" id="PTHR43072:SF23">
    <property type="entry name" value="UPF0039 PROTEIN C11D3.02C"/>
    <property type="match status" value="1"/>
</dbReference>
<dbReference type="EMBL" id="OBDZ01000021">
    <property type="protein sequence ID" value="SNY36938.1"/>
    <property type="molecule type" value="Genomic_DNA"/>
</dbReference>
<feature type="domain" description="N-acetyltransferase" evidence="3">
    <location>
        <begin position="3"/>
        <end position="162"/>
    </location>
</feature>
<dbReference type="InterPro" id="IPR016181">
    <property type="entry name" value="Acyl_CoA_acyltransferase"/>
</dbReference>
<evidence type="ECO:0000313" key="4">
    <source>
        <dbReference type="EMBL" id="SNY36938.1"/>
    </source>
</evidence>
<dbReference type="RefSeq" id="WP_097018676.1">
    <property type="nucleotide sequence ID" value="NZ_OBDZ01000021.1"/>
</dbReference>
<reference evidence="5" key="1">
    <citation type="submission" date="2017-09" db="EMBL/GenBank/DDBJ databases">
        <authorList>
            <person name="Varghese N."/>
            <person name="Submissions S."/>
        </authorList>
    </citation>
    <scope>NUCLEOTIDE SEQUENCE [LARGE SCALE GENOMIC DNA]</scope>
    <source>
        <strain evidence="5">MSL47</strain>
    </source>
</reference>
<evidence type="ECO:0000259" key="3">
    <source>
        <dbReference type="PROSITE" id="PS51186"/>
    </source>
</evidence>
<dbReference type="Proteomes" id="UP000219573">
    <property type="component" value="Unassembled WGS sequence"/>
</dbReference>
<proteinExistence type="predicted"/>
<organism evidence="4 5">
    <name type="scientific">Orenia metallireducens</name>
    <dbReference type="NCBI Taxonomy" id="1413210"/>
    <lineage>
        <taxon>Bacteria</taxon>
        <taxon>Bacillati</taxon>
        <taxon>Bacillota</taxon>
        <taxon>Clostridia</taxon>
        <taxon>Halanaerobiales</taxon>
        <taxon>Halobacteroidaceae</taxon>
        <taxon>Orenia</taxon>
    </lineage>
</organism>
<dbReference type="GO" id="GO:0016747">
    <property type="term" value="F:acyltransferase activity, transferring groups other than amino-acyl groups"/>
    <property type="evidence" value="ECO:0007669"/>
    <property type="project" value="InterPro"/>
</dbReference>
<dbReference type="AlphaFoldDB" id="A0A285HMG9"/>
<dbReference type="CDD" id="cd04301">
    <property type="entry name" value="NAT_SF"/>
    <property type="match status" value="1"/>
</dbReference>
<keyword evidence="1 4" id="KW-0808">Transferase</keyword>
<evidence type="ECO:0000256" key="1">
    <source>
        <dbReference type="ARBA" id="ARBA00022679"/>
    </source>
</evidence>
<dbReference type="PROSITE" id="PS51186">
    <property type="entry name" value="GNAT"/>
    <property type="match status" value="1"/>
</dbReference>
<gene>
    <name evidence="4" type="ORF">SAMN06265827_12156</name>
</gene>
<protein>
    <submittedName>
        <fullName evidence="4">Phosphinothricin acetyltransferase</fullName>
    </submittedName>
</protein>